<organism evidence="1 2">
    <name type="scientific">Hibiscus syriacus</name>
    <name type="common">Rose of Sharon</name>
    <dbReference type="NCBI Taxonomy" id="106335"/>
    <lineage>
        <taxon>Eukaryota</taxon>
        <taxon>Viridiplantae</taxon>
        <taxon>Streptophyta</taxon>
        <taxon>Embryophyta</taxon>
        <taxon>Tracheophyta</taxon>
        <taxon>Spermatophyta</taxon>
        <taxon>Magnoliopsida</taxon>
        <taxon>eudicotyledons</taxon>
        <taxon>Gunneridae</taxon>
        <taxon>Pentapetalae</taxon>
        <taxon>rosids</taxon>
        <taxon>malvids</taxon>
        <taxon>Malvales</taxon>
        <taxon>Malvaceae</taxon>
        <taxon>Malvoideae</taxon>
        <taxon>Hibiscus</taxon>
    </lineage>
</organism>
<name>A0A6A3CXK4_HIBSY</name>
<keyword evidence="2" id="KW-1185">Reference proteome</keyword>
<protein>
    <submittedName>
        <fullName evidence="1">Uncharacterized protein</fullName>
    </submittedName>
</protein>
<dbReference type="Proteomes" id="UP000436088">
    <property type="component" value="Unassembled WGS sequence"/>
</dbReference>
<proteinExistence type="predicted"/>
<dbReference type="AlphaFoldDB" id="A0A6A3CXK4"/>
<accession>A0A6A3CXK4</accession>
<reference evidence="1" key="1">
    <citation type="submission" date="2019-09" db="EMBL/GenBank/DDBJ databases">
        <title>Draft genome information of white flower Hibiscus syriacus.</title>
        <authorList>
            <person name="Kim Y.-M."/>
        </authorList>
    </citation>
    <scope>NUCLEOTIDE SEQUENCE [LARGE SCALE GENOMIC DNA]</scope>
    <source>
        <strain evidence="1">YM2019G1</strain>
    </source>
</reference>
<evidence type="ECO:0000313" key="1">
    <source>
        <dbReference type="EMBL" id="KAE8732032.1"/>
    </source>
</evidence>
<evidence type="ECO:0000313" key="2">
    <source>
        <dbReference type="Proteomes" id="UP000436088"/>
    </source>
</evidence>
<gene>
    <name evidence="1" type="ORF">F3Y22_tig00002237pilonHSYRG00027</name>
</gene>
<comment type="caution">
    <text evidence="1">The sequence shown here is derived from an EMBL/GenBank/DDBJ whole genome shotgun (WGS) entry which is preliminary data.</text>
</comment>
<sequence length="108" mass="12082">MKYIVSFLVESSKAYSLFRISSAPFTVKQVATGITPRGLGARVIVDSLDQNSLPCFKTNQRRRQVLCTRLVSLTSRLVPDSPVFHAVIVARFLRQPVAARHKLAIAWI</sequence>
<dbReference type="EMBL" id="VEPZ02000167">
    <property type="protein sequence ID" value="KAE8732032.1"/>
    <property type="molecule type" value="Genomic_DNA"/>
</dbReference>